<dbReference type="InterPro" id="IPR016098">
    <property type="entry name" value="CAP/MinC_C"/>
</dbReference>
<dbReference type="GO" id="GO:1901891">
    <property type="term" value="P:regulation of cell septum assembly"/>
    <property type="evidence" value="ECO:0007669"/>
    <property type="project" value="InterPro"/>
</dbReference>
<keyword evidence="3 6" id="KW-0717">Septation</keyword>
<name>I8TUX7_9FIRM</name>
<dbReference type="GO" id="GO:0000902">
    <property type="term" value="P:cell morphogenesis"/>
    <property type="evidence" value="ECO:0007669"/>
    <property type="project" value="InterPro"/>
</dbReference>
<dbReference type="PANTHER" id="PTHR34108">
    <property type="entry name" value="SEPTUM SITE-DETERMINING PROTEIN MINC"/>
    <property type="match status" value="1"/>
</dbReference>
<dbReference type="InterPro" id="IPR005526">
    <property type="entry name" value="Septum_form_inhib_MinC_C"/>
</dbReference>
<dbReference type="Pfam" id="PF22642">
    <property type="entry name" value="MinC_N_1"/>
    <property type="match status" value="1"/>
</dbReference>
<dbReference type="PANTHER" id="PTHR34108:SF1">
    <property type="entry name" value="SEPTUM SITE-DETERMINING PROTEIN MINC"/>
    <property type="match status" value="1"/>
</dbReference>
<accession>I8TUX7</accession>
<reference evidence="9 10" key="1">
    <citation type="journal article" date="2015" name="Genome Announc.">
        <title>Complete Genome Sequence of Pelosinus fermentans JBW45, a Member of a Remarkably Competitive Group of Negativicutes in the Firmicutes Phylum.</title>
        <authorList>
            <person name="De Leon K.B."/>
            <person name="Utturkar S.M."/>
            <person name="Camilleri L.B."/>
            <person name="Elias D.A."/>
            <person name="Arkin A.P."/>
            <person name="Fields M.W."/>
            <person name="Brown S.D."/>
            <person name="Wall J.D."/>
        </authorList>
    </citation>
    <scope>NUCLEOTIDE SEQUENCE [LARGE SCALE GENOMIC DNA]</scope>
    <source>
        <strain evidence="9 10">JBW45</strain>
    </source>
</reference>
<feature type="domain" description="Septum formation inhibitor MinC C-terminal" evidence="7">
    <location>
        <begin position="142"/>
        <end position="239"/>
    </location>
</feature>
<feature type="domain" description="Septum site-determining protein MinC N-terminal" evidence="8">
    <location>
        <begin position="48"/>
        <end position="115"/>
    </location>
</feature>
<evidence type="ECO:0000256" key="2">
    <source>
        <dbReference type="ARBA" id="ARBA00022618"/>
    </source>
</evidence>
<dbReference type="HAMAP" id="MF_00267">
    <property type="entry name" value="MinC"/>
    <property type="match status" value="1"/>
</dbReference>
<evidence type="ECO:0000256" key="4">
    <source>
        <dbReference type="ARBA" id="ARBA00023306"/>
    </source>
</evidence>
<dbReference type="HOGENOM" id="CLU_048711_2_0_9"/>
<dbReference type="KEGG" id="pft:JBW_01733"/>
<keyword evidence="4 6" id="KW-0131">Cell cycle</keyword>
<evidence type="ECO:0000259" key="8">
    <source>
        <dbReference type="Pfam" id="PF22642"/>
    </source>
</evidence>
<dbReference type="EMBL" id="CP010978">
    <property type="protein sequence ID" value="AJQ27083.1"/>
    <property type="molecule type" value="Genomic_DNA"/>
</dbReference>
<dbReference type="Gene3D" id="3.30.160.540">
    <property type="match status" value="1"/>
</dbReference>
<gene>
    <name evidence="6" type="primary">minC</name>
    <name evidence="9" type="ORF">JBW_01733</name>
</gene>
<proteinExistence type="inferred from homology"/>
<comment type="similarity">
    <text evidence="1 6">Belongs to the MinC family.</text>
</comment>
<comment type="subunit">
    <text evidence="5 6">Interacts with MinD and FtsZ.</text>
</comment>
<evidence type="ECO:0000256" key="6">
    <source>
        <dbReference type="HAMAP-Rule" id="MF_00267"/>
    </source>
</evidence>
<evidence type="ECO:0000256" key="5">
    <source>
        <dbReference type="ARBA" id="ARBA00046874"/>
    </source>
</evidence>
<dbReference type="InterPro" id="IPR013033">
    <property type="entry name" value="MinC"/>
</dbReference>
<evidence type="ECO:0000256" key="3">
    <source>
        <dbReference type="ARBA" id="ARBA00023210"/>
    </source>
</evidence>
<dbReference type="Gene3D" id="2.160.20.70">
    <property type="match status" value="1"/>
</dbReference>
<sequence>MIVVWSRILDLKINFLNLAGLLTKSANSKWQIYVTCKKTWEMDMREYVIFKGSRNGLQLVLDASVEFEVLLENLAAKLESAVDFFSRGTMVEVPAKVRNLSFQEQEELSKLLAGYGLVFREVNDQCADDIAMFEPKEIERLVVAKTIRSGQEIIHQGAVVIDGDVNPGAEVIAGGDIIVNGTCRGMVHAGAYGDIRATITAQRLLASQIRIAGLIARAPDHLDQPDQAEVALIEDGIVIIKTVSMQEDEMQKLQA</sequence>
<dbReference type="InterPro" id="IPR055219">
    <property type="entry name" value="MinC_N_1"/>
</dbReference>
<dbReference type="STRING" id="1192197.JBW_01733"/>
<evidence type="ECO:0000313" key="9">
    <source>
        <dbReference type="EMBL" id="AJQ27083.1"/>
    </source>
</evidence>
<keyword evidence="2 6" id="KW-0132">Cell division</keyword>
<organism evidence="9 10">
    <name type="scientific">Pelosinus fermentans JBW45</name>
    <dbReference type="NCBI Taxonomy" id="1192197"/>
    <lineage>
        <taxon>Bacteria</taxon>
        <taxon>Bacillati</taxon>
        <taxon>Bacillota</taxon>
        <taxon>Negativicutes</taxon>
        <taxon>Selenomonadales</taxon>
        <taxon>Sporomusaceae</taxon>
        <taxon>Pelosinus</taxon>
    </lineage>
</organism>
<evidence type="ECO:0000259" key="7">
    <source>
        <dbReference type="Pfam" id="PF03775"/>
    </source>
</evidence>
<dbReference type="AlphaFoldDB" id="I8TUX7"/>
<dbReference type="SUPFAM" id="SSF63848">
    <property type="entry name" value="Cell-division inhibitor MinC, C-terminal domain"/>
    <property type="match status" value="1"/>
</dbReference>
<dbReference type="InterPro" id="IPR036145">
    <property type="entry name" value="MinC_C_sf"/>
</dbReference>
<protein>
    <recommendedName>
        <fullName evidence="6">Probable septum site-determining protein MinC</fullName>
    </recommendedName>
</protein>
<evidence type="ECO:0000256" key="1">
    <source>
        <dbReference type="ARBA" id="ARBA00006291"/>
    </source>
</evidence>
<evidence type="ECO:0000313" key="10">
    <source>
        <dbReference type="Proteomes" id="UP000005361"/>
    </source>
</evidence>
<dbReference type="GO" id="GO:0000917">
    <property type="term" value="P:division septum assembly"/>
    <property type="evidence" value="ECO:0007669"/>
    <property type="project" value="UniProtKB-KW"/>
</dbReference>
<dbReference type="Proteomes" id="UP000005361">
    <property type="component" value="Chromosome"/>
</dbReference>
<dbReference type="Pfam" id="PF03775">
    <property type="entry name" value="MinC_C"/>
    <property type="match status" value="1"/>
</dbReference>
<comment type="function">
    <text evidence="6">Cell division inhibitor that blocks the formation of polar Z ring septums. Rapidly oscillates between the poles of the cell to destabilize FtsZ filaments that have formed before they mature into polar Z rings. Prevents FtsZ polymerization.</text>
</comment>
<reference evidence="10" key="2">
    <citation type="submission" date="2015-02" db="EMBL/GenBank/DDBJ databases">
        <title>Complete Genome Sequence of Pelosinus fermentans JBW45.</title>
        <authorList>
            <person name="De Leon K.B."/>
            <person name="Utturkar S.M."/>
            <person name="Camilleri L.B."/>
            <person name="Arkin A.P."/>
            <person name="Fields M.W."/>
            <person name="Brown S.D."/>
            <person name="Wall J.D."/>
        </authorList>
    </citation>
    <scope>NUCLEOTIDE SEQUENCE [LARGE SCALE GENOMIC DNA]</scope>
    <source>
        <strain evidence="10">JBW45</strain>
    </source>
</reference>